<accession>A0AA41XK04</accession>
<feature type="transmembrane region" description="Helical" evidence="1">
    <location>
        <begin position="6"/>
        <end position="27"/>
    </location>
</feature>
<keyword evidence="3" id="KW-1185">Reference proteome</keyword>
<evidence type="ECO:0000313" key="2">
    <source>
        <dbReference type="EMBL" id="MCS5728055.1"/>
    </source>
</evidence>
<reference evidence="2" key="1">
    <citation type="submission" date="2022-08" db="EMBL/GenBank/DDBJ databases">
        <authorList>
            <person name="Deng Y."/>
            <person name="Han X.-F."/>
            <person name="Zhang Y.-Q."/>
        </authorList>
    </citation>
    <scope>NUCLEOTIDE SEQUENCE</scope>
    <source>
        <strain evidence="2">CPCC 203407</strain>
    </source>
</reference>
<protein>
    <submittedName>
        <fullName evidence="2">AzlD domain-containing protein</fullName>
    </submittedName>
</protein>
<gene>
    <name evidence="2" type="ORF">N1028_19325</name>
</gene>
<evidence type="ECO:0000256" key="1">
    <source>
        <dbReference type="SAM" id="Phobius"/>
    </source>
</evidence>
<dbReference type="InterPro" id="IPR008407">
    <property type="entry name" value="Brnchd-chn_aa_trnsp_AzlD"/>
</dbReference>
<keyword evidence="1" id="KW-0812">Transmembrane</keyword>
<dbReference type="Pfam" id="PF05437">
    <property type="entry name" value="AzlD"/>
    <property type="match status" value="1"/>
</dbReference>
<dbReference type="Proteomes" id="UP001165587">
    <property type="component" value="Unassembled WGS sequence"/>
</dbReference>
<sequence>MPDPNLVLAVVVLAAGTYLLRLGGVGFGGSHHAVRLRPGSDAAVITLLAGVAATATFYEGQEFAGWARLTGVAAATGLAAVRAPLVVVVVAAAGVTAGLRALGVD</sequence>
<dbReference type="RefSeq" id="WP_259531161.1">
    <property type="nucleotide sequence ID" value="NZ_JANLCK010000019.1"/>
</dbReference>
<dbReference type="AlphaFoldDB" id="A0AA41XK04"/>
<keyword evidence="1" id="KW-0472">Membrane</keyword>
<name>A0AA41XK04_9MICO</name>
<proteinExistence type="predicted"/>
<dbReference type="EMBL" id="JANLCK010000019">
    <property type="protein sequence ID" value="MCS5728055.1"/>
    <property type="molecule type" value="Genomic_DNA"/>
</dbReference>
<feature type="transmembrane region" description="Helical" evidence="1">
    <location>
        <begin position="39"/>
        <end position="58"/>
    </location>
</feature>
<comment type="caution">
    <text evidence="2">The sequence shown here is derived from an EMBL/GenBank/DDBJ whole genome shotgun (WGS) entry which is preliminary data.</text>
</comment>
<evidence type="ECO:0000313" key="3">
    <source>
        <dbReference type="Proteomes" id="UP001165587"/>
    </source>
</evidence>
<feature type="transmembrane region" description="Helical" evidence="1">
    <location>
        <begin position="78"/>
        <end position="102"/>
    </location>
</feature>
<keyword evidence="1" id="KW-1133">Transmembrane helix</keyword>
<organism evidence="2 3">
    <name type="scientific">Herbiconiux oxytropis</name>
    <dbReference type="NCBI Taxonomy" id="2970915"/>
    <lineage>
        <taxon>Bacteria</taxon>
        <taxon>Bacillati</taxon>
        <taxon>Actinomycetota</taxon>
        <taxon>Actinomycetes</taxon>
        <taxon>Micrococcales</taxon>
        <taxon>Microbacteriaceae</taxon>
        <taxon>Herbiconiux</taxon>
    </lineage>
</organism>